<dbReference type="PROSITE" id="PS00216">
    <property type="entry name" value="SUGAR_TRANSPORT_1"/>
    <property type="match status" value="1"/>
</dbReference>
<dbReference type="InterPro" id="IPR011701">
    <property type="entry name" value="MFS"/>
</dbReference>
<reference evidence="10" key="1">
    <citation type="submission" date="2016-01" db="EMBL/GenBank/DDBJ databases">
        <authorList>
            <person name="Mitreva M."/>
            <person name="Pepin K.H."/>
            <person name="Mihindukulasuriya K.A."/>
            <person name="Fulton R."/>
            <person name="Fronick C."/>
            <person name="O'Laughlin M."/>
            <person name="Miner T."/>
            <person name="Herter B."/>
            <person name="Rosa B.A."/>
            <person name="Cordes M."/>
            <person name="Tomlinson C."/>
            <person name="Wollam A."/>
            <person name="Palsikar V.B."/>
            <person name="Mardis E.R."/>
            <person name="Wilson R.K."/>
        </authorList>
    </citation>
    <scope>NUCLEOTIDE SEQUENCE [LARGE SCALE GENOMIC DNA]</scope>
    <source>
        <strain evidence="10">DNF00729</strain>
    </source>
</reference>
<dbReference type="InterPro" id="IPR051788">
    <property type="entry name" value="MFS_Transporter"/>
</dbReference>
<dbReference type="PANTHER" id="PTHR23514:SF3">
    <property type="entry name" value="BYPASS OF STOP CODON PROTEIN 6"/>
    <property type="match status" value="1"/>
</dbReference>
<feature type="transmembrane region" description="Helical" evidence="7">
    <location>
        <begin position="312"/>
        <end position="333"/>
    </location>
</feature>
<evidence type="ECO:0000256" key="1">
    <source>
        <dbReference type="ARBA" id="ARBA00004651"/>
    </source>
</evidence>
<feature type="transmembrane region" description="Helical" evidence="7">
    <location>
        <begin position="158"/>
        <end position="179"/>
    </location>
</feature>
<feature type="transmembrane region" description="Helical" evidence="7">
    <location>
        <begin position="94"/>
        <end position="112"/>
    </location>
</feature>
<dbReference type="InterPro" id="IPR036259">
    <property type="entry name" value="MFS_trans_sf"/>
</dbReference>
<feature type="domain" description="Major facilitator superfamily (MFS) profile" evidence="8">
    <location>
        <begin position="28"/>
        <end position="403"/>
    </location>
</feature>
<dbReference type="PATRIC" id="fig|755172.3.peg.262"/>
<feature type="transmembrane region" description="Helical" evidence="7">
    <location>
        <begin position="262"/>
        <end position="280"/>
    </location>
</feature>
<dbReference type="InterPro" id="IPR005829">
    <property type="entry name" value="Sugar_transporter_CS"/>
</dbReference>
<comment type="similarity">
    <text evidence="2">Belongs to the major facilitator superfamily.</text>
</comment>
<evidence type="ECO:0000256" key="4">
    <source>
        <dbReference type="ARBA" id="ARBA00022692"/>
    </source>
</evidence>
<dbReference type="SUPFAM" id="SSF103473">
    <property type="entry name" value="MFS general substrate transporter"/>
    <property type="match status" value="1"/>
</dbReference>
<name>A0A134AKM2_9FIRM</name>
<evidence type="ECO:0000256" key="6">
    <source>
        <dbReference type="ARBA" id="ARBA00023136"/>
    </source>
</evidence>
<comment type="caution">
    <text evidence="9">The sequence shown here is derived from an EMBL/GenBank/DDBJ whole genome shotgun (WGS) entry which is preliminary data.</text>
</comment>
<comment type="subcellular location">
    <subcellularLocation>
        <location evidence="1">Cell membrane</location>
        <topology evidence="1">Multi-pass membrane protein</topology>
    </subcellularLocation>
</comment>
<dbReference type="GO" id="GO:0005886">
    <property type="term" value="C:plasma membrane"/>
    <property type="evidence" value="ECO:0007669"/>
    <property type="project" value="UniProtKB-SubCell"/>
</dbReference>
<evidence type="ECO:0000256" key="7">
    <source>
        <dbReference type="SAM" id="Phobius"/>
    </source>
</evidence>
<feature type="transmembrane region" description="Helical" evidence="7">
    <location>
        <begin position="61"/>
        <end position="82"/>
    </location>
</feature>
<feature type="transmembrane region" description="Helical" evidence="7">
    <location>
        <begin position="345"/>
        <end position="366"/>
    </location>
</feature>
<feature type="transmembrane region" description="Helical" evidence="7">
    <location>
        <begin position="224"/>
        <end position="242"/>
    </location>
</feature>
<protein>
    <submittedName>
        <fullName evidence="9">Transporter, major facilitator family protein</fullName>
    </submittedName>
</protein>
<proteinExistence type="inferred from homology"/>
<feature type="transmembrane region" description="Helical" evidence="7">
    <location>
        <begin position="287"/>
        <end position="306"/>
    </location>
</feature>
<feature type="transmembrane region" description="Helical" evidence="7">
    <location>
        <begin position="118"/>
        <end position="137"/>
    </location>
</feature>
<dbReference type="PROSITE" id="PS50850">
    <property type="entry name" value="MFS"/>
    <property type="match status" value="1"/>
</dbReference>
<dbReference type="GO" id="GO:0022857">
    <property type="term" value="F:transmembrane transporter activity"/>
    <property type="evidence" value="ECO:0007669"/>
    <property type="project" value="InterPro"/>
</dbReference>
<dbReference type="Gene3D" id="1.20.1250.20">
    <property type="entry name" value="MFS general substrate transporter like domains"/>
    <property type="match status" value="1"/>
</dbReference>
<dbReference type="STRING" id="755172.HMPREF1863_00273"/>
<keyword evidence="3" id="KW-0813">Transport</keyword>
<keyword evidence="5 7" id="KW-1133">Transmembrane helix</keyword>
<evidence type="ECO:0000256" key="2">
    <source>
        <dbReference type="ARBA" id="ARBA00008335"/>
    </source>
</evidence>
<dbReference type="Pfam" id="PF07690">
    <property type="entry name" value="MFS_1"/>
    <property type="match status" value="1"/>
</dbReference>
<dbReference type="AlphaFoldDB" id="A0A134AKM2"/>
<feature type="transmembrane region" description="Helical" evidence="7">
    <location>
        <begin position="378"/>
        <end position="398"/>
    </location>
</feature>
<evidence type="ECO:0000256" key="5">
    <source>
        <dbReference type="ARBA" id="ARBA00022989"/>
    </source>
</evidence>
<keyword evidence="6 7" id="KW-0472">Membrane</keyword>
<dbReference type="InterPro" id="IPR020846">
    <property type="entry name" value="MFS_dom"/>
</dbReference>
<evidence type="ECO:0000256" key="3">
    <source>
        <dbReference type="ARBA" id="ARBA00022448"/>
    </source>
</evidence>
<keyword evidence="10" id="KW-1185">Reference proteome</keyword>
<gene>
    <name evidence="9" type="ORF">HMPREF1863_00273</name>
</gene>
<evidence type="ECO:0000313" key="9">
    <source>
        <dbReference type="EMBL" id="KXB68252.1"/>
    </source>
</evidence>
<dbReference type="EMBL" id="LSDG01000005">
    <property type="protein sequence ID" value="KXB68252.1"/>
    <property type="molecule type" value="Genomic_DNA"/>
</dbReference>
<dbReference type="PANTHER" id="PTHR23514">
    <property type="entry name" value="BYPASS OF STOP CODON PROTEIN 6"/>
    <property type="match status" value="1"/>
</dbReference>
<feature type="transmembrane region" description="Helical" evidence="7">
    <location>
        <begin position="185"/>
        <end position="204"/>
    </location>
</feature>
<evidence type="ECO:0000313" key="10">
    <source>
        <dbReference type="Proteomes" id="UP000070442"/>
    </source>
</evidence>
<dbReference type="Proteomes" id="UP000070442">
    <property type="component" value="Unassembled WGS sequence"/>
</dbReference>
<feature type="transmembrane region" description="Helical" evidence="7">
    <location>
        <begin position="26"/>
        <end position="49"/>
    </location>
</feature>
<keyword evidence="4 7" id="KW-0812">Transmembrane</keyword>
<sequence>MSQKKVTKRSSFFVTIKGDFMKRSHYITALALYMTYFVHGIGVSILSQYKESLASAWQAPGIATVLQVIAALGLGRLVALPISGYVSDRFGRKTSGLIGVFFYALYFFGIAATSSPKMAYGLAVLGGIANSFLDTCVTPTILEIFGEKGGTANMFTKFSMSIGQFLLPFMIGAATTMAFTYRALFYLMGGLIALDGMVIACLPFPQTKKGTAYTSEPFVFKKEALPAILMGFTATATFILWLNCNQELGALYGMADPSKIQSFYALGTIVAILATAFVVLKKWSTEDVLVAYPMMSLLALVFIYFVKTPLALLVAGFFIGYGGAGGVLQLVVAEANSYYPDHKGKITSVVMIASSVANYAVLALAGKLTAMSGIDAPRYVVLFNMAITLASVLLAMQLKHQKRA</sequence>
<organism evidence="9 10">
    <name type="scientific">Aedoeadaptatus coxii</name>
    <dbReference type="NCBI Taxonomy" id="755172"/>
    <lineage>
        <taxon>Bacteria</taxon>
        <taxon>Bacillati</taxon>
        <taxon>Bacillota</taxon>
        <taxon>Tissierellia</taxon>
        <taxon>Tissierellales</taxon>
        <taxon>Peptoniphilaceae</taxon>
        <taxon>Aedoeadaptatus</taxon>
    </lineage>
</organism>
<accession>A0A134AKM2</accession>
<evidence type="ECO:0000259" key="8">
    <source>
        <dbReference type="PROSITE" id="PS50850"/>
    </source>
</evidence>